<dbReference type="EMBL" id="JBEAFC010000007">
    <property type="protein sequence ID" value="KAL1551442.1"/>
    <property type="molecule type" value="Genomic_DNA"/>
</dbReference>
<evidence type="ECO:0000313" key="1">
    <source>
        <dbReference type="EMBL" id="KAL1551442.1"/>
    </source>
</evidence>
<sequence length="84" mass="9477">MKTQAAVSVSFCRHPFHTPPPSPFILTLPPSPPLSPAIGEFLNSSKVSDRRISISLHEIERPFLKLPYGYQYGLRINKREPCCL</sequence>
<gene>
    <name evidence="1" type="ORF">AAHA92_19289</name>
</gene>
<accession>A0ABD1H4U9</accession>
<dbReference type="AlphaFoldDB" id="A0ABD1H4U9"/>
<protein>
    <submittedName>
        <fullName evidence="1">Uncharacterized protein</fullName>
    </submittedName>
</protein>
<keyword evidence="2" id="KW-1185">Reference proteome</keyword>
<dbReference type="Proteomes" id="UP001567538">
    <property type="component" value="Unassembled WGS sequence"/>
</dbReference>
<comment type="caution">
    <text evidence="1">The sequence shown here is derived from an EMBL/GenBank/DDBJ whole genome shotgun (WGS) entry which is preliminary data.</text>
</comment>
<organism evidence="1 2">
    <name type="scientific">Salvia divinorum</name>
    <name type="common">Maria pastora</name>
    <name type="synonym">Diviner's sage</name>
    <dbReference type="NCBI Taxonomy" id="28513"/>
    <lineage>
        <taxon>Eukaryota</taxon>
        <taxon>Viridiplantae</taxon>
        <taxon>Streptophyta</taxon>
        <taxon>Embryophyta</taxon>
        <taxon>Tracheophyta</taxon>
        <taxon>Spermatophyta</taxon>
        <taxon>Magnoliopsida</taxon>
        <taxon>eudicotyledons</taxon>
        <taxon>Gunneridae</taxon>
        <taxon>Pentapetalae</taxon>
        <taxon>asterids</taxon>
        <taxon>lamiids</taxon>
        <taxon>Lamiales</taxon>
        <taxon>Lamiaceae</taxon>
        <taxon>Nepetoideae</taxon>
        <taxon>Mentheae</taxon>
        <taxon>Salviinae</taxon>
        <taxon>Salvia</taxon>
        <taxon>Salvia subgen. Calosphace</taxon>
    </lineage>
</organism>
<evidence type="ECO:0000313" key="2">
    <source>
        <dbReference type="Proteomes" id="UP001567538"/>
    </source>
</evidence>
<proteinExistence type="predicted"/>
<reference evidence="1 2" key="1">
    <citation type="submission" date="2024-06" db="EMBL/GenBank/DDBJ databases">
        <title>A chromosome level genome sequence of Diviner's sage (Salvia divinorum).</title>
        <authorList>
            <person name="Ford S.A."/>
            <person name="Ro D.-K."/>
            <person name="Ness R.W."/>
            <person name="Phillips M.A."/>
        </authorList>
    </citation>
    <scope>NUCLEOTIDE SEQUENCE [LARGE SCALE GENOMIC DNA]</scope>
    <source>
        <strain evidence="1">SAF-2024a</strain>
        <tissue evidence="1">Leaf</tissue>
    </source>
</reference>
<name>A0ABD1H4U9_SALDI</name>